<evidence type="ECO:0000313" key="1">
    <source>
        <dbReference type="EMBL" id="MDO5975518.1"/>
    </source>
</evidence>
<gene>
    <name evidence="1" type="ORF">Q4Q40_15080</name>
</gene>
<sequence length="45" mass="5421">MISKSRDFAERSIDDIEHLPEEDKKPHYIAIMWLIFLLLTQYGTR</sequence>
<organism evidence="1 2">
    <name type="scientific">Flavivirga jejuensis</name>
    <dbReference type="NCBI Taxonomy" id="870487"/>
    <lineage>
        <taxon>Bacteria</taxon>
        <taxon>Pseudomonadati</taxon>
        <taxon>Bacteroidota</taxon>
        <taxon>Flavobacteriia</taxon>
        <taxon>Flavobacteriales</taxon>
        <taxon>Flavobacteriaceae</taxon>
        <taxon>Flavivirga</taxon>
    </lineage>
</organism>
<dbReference type="RefSeq" id="WP_303302728.1">
    <property type="nucleotide sequence ID" value="NZ_BAABDA010000050.1"/>
</dbReference>
<name>A0ABT8WQU6_9FLAO</name>
<evidence type="ECO:0000313" key="2">
    <source>
        <dbReference type="Proteomes" id="UP001176806"/>
    </source>
</evidence>
<dbReference type="EMBL" id="JAUOEL010000005">
    <property type="protein sequence ID" value="MDO5975518.1"/>
    <property type="molecule type" value="Genomic_DNA"/>
</dbReference>
<reference evidence="1" key="1">
    <citation type="submission" date="2023-07" db="EMBL/GenBank/DDBJ databases">
        <title>Two novel species in the genus Flavivirga.</title>
        <authorList>
            <person name="Kwon K."/>
        </authorList>
    </citation>
    <scope>NUCLEOTIDE SEQUENCE</scope>
    <source>
        <strain evidence="1">KACC 14158</strain>
    </source>
</reference>
<proteinExistence type="predicted"/>
<keyword evidence="2" id="KW-1185">Reference proteome</keyword>
<protein>
    <submittedName>
        <fullName evidence="1">Uncharacterized protein</fullName>
    </submittedName>
</protein>
<comment type="caution">
    <text evidence="1">The sequence shown here is derived from an EMBL/GenBank/DDBJ whole genome shotgun (WGS) entry which is preliminary data.</text>
</comment>
<dbReference type="Proteomes" id="UP001176806">
    <property type="component" value="Unassembled WGS sequence"/>
</dbReference>
<accession>A0ABT8WQU6</accession>